<dbReference type="CDD" id="cd02440">
    <property type="entry name" value="AdoMet_MTases"/>
    <property type="match status" value="1"/>
</dbReference>
<feature type="compositionally biased region" description="Basic and acidic residues" evidence="7">
    <location>
        <begin position="1"/>
        <end position="16"/>
    </location>
</feature>
<evidence type="ECO:0000256" key="2">
    <source>
        <dbReference type="ARBA" id="ARBA00022603"/>
    </source>
</evidence>
<evidence type="ECO:0000313" key="11">
    <source>
        <dbReference type="Proteomes" id="UP001601442"/>
    </source>
</evidence>
<feature type="region of interest" description="Disordered" evidence="7">
    <location>
        <begin position="341"/>
        <end position="392"/>
    </location>
</feature>
<feature type="compositionally biased region" description="Basic residues" evidence="7">
    <location>
        <begin position="23"/>
        <end position="32"/>
    </location>
</feature>
<evidence type="ECO:0000313" key="10">
    <source>
        <dbReference type="EMBL" id="MFF0498317.1"/>
    </source>
</evidence>
<sequence>MRGGREQPAADRRAGREPGGGGARKRHGRHYTPPRLAEFLAERTLAHVRPGDELSVLDPACGDGELLSALAHVAAQRFPDTSLRLVGYDLNAAAVHEARARGGAWNSRFGSWSQVWQEEGAAESWAGSRVAGAVGASFDSVPGTDVAPPSKRVVIDWRVGDFLCAATELTDAHFDAVITNPPYVRTQQLGGATAQMLSKQFGLSGRIDLTHPFVATIPRLLRPGGVLGLLCANRFLSTKAGANLRALLYAQLTPVELYDLGDTRLFEAAVLPAVTIAVRGHEQRTCRFVTAYESEREPTADADLFDALVSPADSVVEHGGRRIAVESGTLWTGAYDNAGQVRNPAPGMAPSVASAGGKSPSSEKSTASEGSPVVASRVGASRPAGGVPAHRSTLIGREYDAESGLAGHVASIDRRRGEVVEPGQPPADVPSWTPVEGVDADVKCEDESLTSTFDPATPWRMSRPDTDEWLARIAAGTWRTFGEVARIRVGIKTNADRVFISDQWEDRPCCPEPELLQGLLTHHDLVPWRITRAHDTRVLYPYDASCSCRTPIDLNEYPRAAAYLAQHKDTLAARDYLTGTGREWFEIWVPQRPHLWCRPKVVFPDISVAPRFALDRSGAVVNGDCYWMSLADIGDEHIAYLLMGVANSTLGLRFYDAVCGNRLYAGRRRWITQYVTRLPLPDPNTGAGHQLTDLARELANGGAEPDAALLDRRVAAAFGLGEAG</sequence>
<evidence type="ECO:0000256" key="1">
    <source>
        <dbReference type="ARBA" id="ARBA00011900"/>
    </source>
</evidence>
<name>A0ABW6P4I9_9NOCA</name>
<organism evidence="10 11">
    <name type="scientific">Nocardia aobensis</name>
    <dbReference type="NCBI Taxonomy" id="257277"/>
    <lineage>
        <taxon>Bacteria</taxon>
        <taxon>Bacillati</taxon>
        <taxon>Actinomycetota</taxon>
        <taxon>Actinomycetes</taxon>
        <taxon>Mycobacteriales</taxon>
        <taxon>Nocardiaceae</taxon>
        <taxon>Nocardia</taxon>
    </lineage>
</organism>
<dbReference type="PANTHER" id="PTHR33841">
    <property type="entry name" value="DNA METHYLTRANSFERASE YEEA-RELATED"/>
    <property type="match status" value="1"/>
</dbReference>
<dbReference type="EMBL" id="JBIAMT010000003">
    <property type="protein sequence ID" value="MFF0498317.1"/>
    <property type="molecule type" value="Genomic_DNA"/>
</dbReference>
<keyword evidence="4" id="KW-0949">S-adenosyl-L-methionine</keyword>
<evidence type="ECO:0000256" key="7">
    <source>
        <dbReference type="SAM" id="MobiDB-lite"/>
    </source>
</evidence>
<dbReference type="Pfam" id="PF02384">
    <property type="entry name" value="N6_Mtase"/>
    <property type="match status" value="1"/>
</dbReference>
<dbReference type="Pfam" id="PF07669">
    <property type="entry name" value="Eco57I"/>
    <property type="match status" value="1"/>
</dbReference>
<evidence type="ECO:0000256" key="6">
    <source>
        <dbReference type="ARBA" id="ARBA00047942"/>
    </source>
</evidence>
<comment type="caution">
    <text evidence="10">The sequence shown here is derived from an EMBL/GenBank/DDBJ whole genome shotgun (WGS) entry which is preliminary data.</text>
</comment>
<evidence type="ECO:0000259" key="9">
    <source>
        <dbReference type="Pfam" id="PF07669"/>
    </source>
</evidence>
<gene>
    <name evidence="10" type="ORF">ACFYU5_18050</name>
</gene>
<keyword evidence="2 10" id="KW-0489">Methyltransferase</keyword>
<reference evidence="10 11" key="1">
    <citation type="submission" date="2024-10" db="EMBL/GenBank/DDBJ databases">
        <title>The Natural Products Discovery Center: Release of the First 8490 Sequenced Strains for Exploring Actinobacteria Biosynthetic Diversity.</title>
        <authorList>
            <person name="Kalkreuter E."/>
            <person name="Kautsar S.A."/>
            <person name="Yang D."/>
            <person name="Bader C.D."/>
            <person name="Teijaro C.N."/>
            <person name="Fluegel L."/>
            <person name="Davis C.M."/>
            <person name="Simpson J.R."/>
            <person name="Lauterbach L."/>
            <person name="Steele A.D."/>
            <person name="Gui C."/>
            <person name="Meng S."/>
            <person name="Li G."/>
            <person name="Viehrig K."/>
            <person name="Ye F."/>
            <person name="Su P."/>
            <person name="Kiefer A.F."/>
            <person name="Nichols A."/>
            <person name="Cepeda A.J."/>
            <person name="Yan W."/>
            <person name="Fan B."/>
            <person name="Jiang Y."/>
            <person name="Adhikari A."/>
            <person name="Zheng C.-J."/>
            <person name="Schuster L."/>
            <person name="Cowan T.M."/>
            <person name="Smanski M.J."/>
            <person name="Chevrette M.G."/>
            <person name="De Carvalho L.P.S."/>
            <person name="Shen B."/>
        </authorList>
    </citation>
    <scope>NUCLEOTIDE SEQUENCE [LARGE SCALE GENOMIC DNA]</scope>
    <source>
        <strain evidence="10 11">NPDC004119</strain>
    </source>
</reference>
<dbReference type="InterPro" id="IPR029063">
    <property type="entry name" value="SAM-dependent_MTases_sf"/>
</dbReference>
<evidence type="ECO:0000256" key="3">
    <source>
        <dbReference type="ARBA" id="ARBA00022679"/>
    </source>
</evidence>
<feature type="region of interest" description="Disordered" evidence="7">
    <location>
        <begin position="1"/>
        <end position="32"/>
    </location>
</feature>
<dbReference type="PROSITE" id="PS00092">
    <property type="entry name" value="N6_MTASE"/>
    <property type="match status" value="1"/>
</dbReference>
<evidence type="ECO:0000259" key="8">
    <source>
        <dbReference type="Pfam" id="PF02384"/>
    </source>
</evidence>
<dbReference type="PANTHER" id="PTHR33841:SF1">
    <property type="entry name" value="DNA METHYLTRANSFERASE A"/>
    <property type="match status" value="1"/>
</dbReference>
<dbReference type="EC" id="2.1.1.72" evidence="1"/>
<dbReference type="Gene3D" id="3.40.50.150">
    <property type="entry name" value="Vaccinia Virus protein VP39"/>
    <property type="match status" value="1"/>
</dbReference>
<feature type="compositionally biased region" description="Polar residues" evidence="7">
    <location>
        <begin position="359"/>
        <end position="369"/>
    </location>
</feature>
<dbReference type="InterPro" id="IPR050953">
    <property type="entry name" value="N4_N6_ade-DNA_methylase"/>
</dbReference>
<comment type="catalytic activity">
    <reaction evidence="6">
        <text>a 2'-deoxyadenosine in DNA + S-adenosyl-L-methionine = an N(6)-methyl-2'-deoxyadenosine in DNA + S-adenosyl-L-homocysteine + H(+)</text>
        <dbReference type="Rhea" id="RHEA:15197"/>
        <dbReference type="Rhea" id="RHEA-COMP:12418"/>
        <dbReference type="Rhea" id="RHEA-COMP:12419"/>
        <dbReference type="ChEBI" id="CHEBI:15378"/>
        <dbReference type="ChEBI" id="CHEBI:57856"/>
        <dbReference type="ChEBI" id="CHEBI:59789"/>
        <dbReference type="ChEBI" id="CHEBI:90615"/>
        <dbReference type="ChEBI" id="CHEBI:90616"/>
        <dbReference type="EC" id="2.1.1.72"/>
    </reaction>
</comment>
<keyword evidence="11" id="KW-1185">Reference proteome</keyword>
<feature type="domain" description="DNA methylase adenine-specific" evidence="8">
    <location>
        <begin position="24"/>
        <end position="95"/>
    </location>
</feature>
<dbReference type="GO" id="GO:0032259">
    <property type="term" value="P:methylation"/>
    <property type="evidence" value="ECO:0007669"/>
    <property type="project" value="UniProtKB-KW"/>
</dbReference>
<keyword evidence="3" id="KW-0808">Transferase</keyword>
<feature type="region of interest" description="Disordered" evidence="7">
    <location>
        <begin position="416"/>
        <end position="435"/>
    </location>
</feature>
<protein>
    <recommendedName>
        <fullName evidence="1">site-specific DNA-methyltransferase (adenine-specific)</fullName>
        <ecNumber evidence="1">2.1.1.72</ecNumber>
    </recommendedName>
</protein>
<evidence type="ECO:0000256" key="4">
    <source>
        <dbReference type="ARBA" id="ARBA00022691"/>
    </source>
</evidence>
<dbReference type="RefSeq" id="WP_387395591.1">
    <property type="nucleotide sequence ID" value="NZ_JBIAMT010000003.1"/>
</dbReference>
<dbReference type="SUPFAM" id="SSF53335">
    <property type="entry name" value="S-adenosyl-L-methionine-dependent methyltransferases"/>
    <property type="match status" value="1"/>
</dbReference>
<dbReference type="InterPro" id="IPR011639">
    <property type="entry name" value="MethylTrfase_TaqI-like_dom"/>
</dbReference>
<feature type="domain" description="Type II methyltransferase M.TaqI-like" evidence="9">
    <location>
        <begin position="170"/>
        <end position="266"/>
    </location>
</feature>
<dbReference type="Proteomes" id="UP001601442">
    <property type="component" value="Unassembled WGS sequence"/>
</dbReference>
<keyword evidence="5" id="KW-0680">Restriction system</keyword>
<proteinExistence type="predicted"/>
<dbReference type="GO" id="GO:0008168">
    <property type="term" value="F:methyltransferase activity"/>
    <property type="evidence" value="ECO:0007669"/>
    <property type="project" value="UniProtKB-KW"/>
</dbReference>
<accession>A0ABW6P4I9</accession>
<dbReference type="PRINTS" id="PR00507">
    <property type="entry name" value="N12N6MTFRASE"/>
</dbReference>
<dbReference type="InterPro" id="IPR003356">
    <property type="entry name" value="DNA_methylase_A-5"/>
</dbReference>
<dbReference type="InterPro" id="IPR002052">
    <property type="entry name" value="DNA_methylase_N6_adenine_CS"/>
</dbReference>
<evidence type="ECO:0000256" key="5">
    <source>
        <dbReference type="ARBA" id="ARBA00022747"/>
    </source>
</evidence>